<dbReference type="InterPro" id="IPR005174">
    <property type="entry name" value="KIB1-4_b-propeller"/>
</dbReference>
<comment type="caution">
    <text evidence="2">The sequence shown here is derived from an EMBL/GenBank/DDBJ whole genome shotgun (WGS) entry which is preliminary data.</text>
</comment>
<organism evidence="2 3">
    <name type="scientific">Acorus gramineus</name>
    <name type="common">Dwarf sweet flag</name>
    <dbReference type="NCBI Taxonomy" id="55184"/>
    <lineage>
        <taxon>Eukaryota</taxon>
        <taxon>Viridiplantae</taxon>
        <taxon>Streptophyta</taxon>
        <taxon>Embryophyta</taxon>
        <taxon>Tracheophyta</taxon>
        <taxon>Spermatophyta</taxon>
        <taxon>Magnoliopsida</taxon>
        <taxon>Liliopsida</taxon>
        <taxon>Acoraceae</taxon>
        <taxon>Acorus</taxon>
    </lineage>
</organism>
<gene>
    <name evidence="2" type="ORF">QJS04_geneDACA005995</name>
</gene>
<reference evidence="2" key="2">
    <citation type="submission" date="2023-06" db="EMBL/GenBank/DDBJ databases">
        <authorList>
            <person name="Ma L."/>
            <person name="Liu K.-W."/>
            <person name="Li Z."/>
            <person name="Hsiao Y.-Y."/>
            <person name="Qi Y."/>
            <person name="Fu T."/>
            <person name="Tang G."/>
            <person name="Zhang D."/>
            <person name="Sun W.-H."/>
            <person name="Liu D.-K."/>
            <person name="Li Y."/>
            <person name="Chen G.-Z."/>
            <person name="Liu X.-D."/>
            <person name="Liao X.-Y."/>
            <person name="Jiang Y.-T."/>
            <person name="Yu X."/>
            <person name="Hao Y."/>
            <person name="Huang J."/>
            <person name="Zhao X.-W."/>
            <person name="Ke S."/>
            <person name="Chen Y.-Y."/>
            <person name="Wu W.-L."/>
            <person name="Hsu J.-L."/>
            <person name="Lin Y.-F."/>
            <person name="Huang M.-D."/>
            <person name="Li C.-Y."/>
            <person name="Huang L."/>
            <person name="Wang Z.-W."/>
            <person name="Zhao X."/>
            <person name="Zhong W.-Y."/>
            <person name="Peng D.-H."/>
            <person name="Ahmad S."/>
            <person name="Lan S."/>
            <person name="Zhang J.-S."/>
            <person name="Tsai W.-C."/>
            <person name="Van De Peer Y."/>
            <person name="Liu Z.-J."/>
        </authorList>
    </citation>
    <scope>NUCLEOTIDE SEQUENCE</scope>
    <source>
        <strain evidence="2">SCP</strain>
        <tissue evidence="2">Leaves</tissue>
    </source>
</reference>
<evidence type="ECO:0000313" key="2">
    <source>
        <dbReference type="EMBL" id="KAK1272135.1"/>
    </source>
</evidence>
<accession>A0AAV9B6A3</accession>
<proteinExistence type="predicted"/>
<keyword evidence="3" id="KW-1185">Reference proteome</keyword>
<dbReference type="InterPro" id="IPR050942">
    <property type="entry name" value="F-box_BR-signaling"/>
</dbReference>
<reference evidence="2" key="1">
    <citation type="journal article" date="2023" name="Nat. Commun.">
        <title>Diploid and tetraploid genomes of Acorus and the evolution of monocots.</title>
        <authorList>
            <person name="Ma L."/>
            <person name="Liu K.W."/>
            <person name="Li Z."/>
            <person name="Hsiao Y.Y."/>
            <person name="Qi Y."/>
            <person name="Fu T."/>
            <person name="Tang G.D."/>
            <person name="Zhang D."/>
            <person name="Sun W.H."/>
            <person name="Liu D.K."/>
            <person name="Li Y."/>
            <person name="Chen G.Z."/>
            <person name="Liu X.D."/>
            <person name="Liao X.Y."/>
            <person name="Jiang Y.T."/>
            <person name="Yu X."/>
            <person name="Hao Y."/>
            <person name="Huang J."/>
            <person name="Zhao X.W."/>
            <person name="Ke S."/>
            <person name="Chen Y.Y."/>
            <person name="Wu W.L."/>
            <person name="Hsu J.L."/>
            <person name="Lin Y.F."/>
            <person name="Huang M.D."/>
            <person name="Li C.Y."/>
            <person name="Huang L."/>
            <person name="Wang Z.W."/>
            <person name="Zhao X."/>
            <person name="Zhong W.Y."/>
            <person name="Peng D.H."/>
            <person name="Ahmad S."/>
            <person name="Lan S."/>
            <person name="Zhang J.S."/>
            <person name="Tsai W.C."/>
            <person name="Van de Peer Y."/>
            <person name="Liu Z.J."/>
        </authorList>
    </citation>
    <scope>NUCLEOTIDE SEQUENCE</scope>
    <source>
        <strain evidence="2">SCP</strain>
    </source>
</reference>
<name>A0AAV9B6A3_ACOGR</name>
<protein>
    <recommendedName>
        <fullName evidence="1">KIB1-4 beta-propeller domain-containing protein</fullName>
    </recommendedName>
</protein>
<dbReference type="EMBL" id="JAUJYN010000005">
    <property type="protein sequence ID" value="KAK1272135.1"/>
    <property type="molecule type" value="Genomic_DNA"/>
</dbReference>
<feature type="domain" description="KIB1-4 beta-propeller" evidence="1">
    <location>
        <begin position="1"/>
        <end position="138"/>
    </location>
</feature>
<dbReference type="Pfam" id="PF03478">
    <property type="entry name" value="Beta-prop_KIB1-4"/>
    <property type="match status" value="1"/>
</dbReference>
<dbReference type="AlphaFoldDB" id="A0AAV9B6A3"/>
<sequence>MVDNRLDLSLLNPFSRALVTLPPLRTNSISEPTLDLLHGRGSLEFRLHENGFAVVRSGEYMRDEYLTKAVWSAKPTDDNCVIVILLQEAYRIVYCRLDETCWIEIQTSFDFLSDAIFYKEKLYVVRNQAPRVAAHSVDVSSSLNI</sequence>
<evidence type="ECO:0000259" key="1">
    <source>
        <dbReference type="Pfam" id="PF03478"/>
    </source>
</evidence>
<dbReference type="Proteomes" id="UP001179952">
    <property type="component" value="Unassembled WGS sequence"/>
</dbReference>
<evidence type="ECO:0000313" key="3">
    <source>
        <dbReference type="Proteomes" id="UP001179952"/>
    </source>
</evidence>
<dbReference type="PANTHER" id="PTHR44259">
    <property type="entry name" value="OS07G0183000 PROTEIN-RELATED"/>
    <property type="match status" value="1"/>
</dbReference>